<comment type="caution">
    <text evidence="1">The sequence shown here is derived from an EMBL/GenBank/DDBJ whole genome shotgun (WGS) entry which is preliminary data.</text>
</comment>
<reference evidence="1 2" key="1">
    <citation type="submission" date="2014-02" db="EMBL/GenBank/DDBJ databases">
        <title>The small core and large imbalanced accessory genome model reveals a collaborative survival strategy of Sorangium cellulosum strains in nature.</title>
        <authorList>
            <person name="Han K."/>
            <person name="Peng R."/>
            <person name="Blom J."/>
            <person name="Li Y.-Z."/>
        </authorList>
    </citation>
    <scope>NUCLEOTIDE SEQUENCE [LARGE SCALE GENOMIC DNA]</scope>
    <source>
        <strain evidence="1 2">So0157-18</strain>
    </source>
</reference>
<dbReference type="Proteomes" id="UP000075604">
    <property type="component" value="Unassembled WGS sequence"/>
</dbReference>
<proteinExistence type="predicted"/>
<gene>
    <name evidence="1" type="ORF">BE04_39515</name>
</gene>
<evidence type="ECO:0000313" key="1">
    <source>
        <dbReference type="EMBL" id="KYF57787.1"/>
    </source>
</evidence>
<dbReference type="Gene3D" id="1.25.40.10">
    <property type="entry name" value="Tetratricopeptide repeat domain"/>
    <property type="match status" value="1"/>
</dbReference>
<feature type="non-terminal residue" evidence="1">
    <location>
        <position position="406"/>
    </location>
</feature>
<dbReference type="SUPFAM" id="SSF48452">
    <property type="entry name" value="TPR-like"/>
    <property type="match status" value="1"/>
</dbReference>
<organism evidence="1 2">
    <name type="scientific">Sorangium cellulosum</name>
    <name type="common">Polyangium cellulosum</name>
    <dbReference type="NCBI Taxonomy" id="56"/>
    <lineage>
        <taxon>Bacteria</taxon>
        <taxon>Pseudomonadati</taxon>
        <taxon>Myxococcota</taxon>
        <taxon>Polyangia</taxon>
        <taxon>Polyangiales</taxon>
        <taxon>Polyangiaceae</taxon>
        <taxon>Sorangium</taxon>
    </lineage>
</organism>
<evidence type="ECO:0000313" key="2">
    <source>
        <dbReference type="Proteomes" id="UP000075604"/>
    </source>
</evidence>
<name>A0A150PPX5_SORCE</name>
<dbReference type="AlphaFoldDB" id="A0A150PPX5"/>
<dbReference type="InterPro" id="IPR011990">
    <property type="entry name" value="TPR-like_helical_dom_sf"/>
</dbReference>
<protein>
    <submittedName>
        <fullName evidence="1">Uncharacterized protein</fullName>
    </submittedName>
</protein>
<accession>A0A150PPX5</accession>
<dbReference type="EMBL" id="JELX01001754">
    <property type="protein sequence ID" value="KYF57787.1"/>
    <property type="molecule type" value="Genomic_DNA"/>
</dbReference>
<sequence>MSSTRMIQELDDRLRWFVRNPDIHLLDVVVATDIRGSILELVLGQELHADNRAPFYGLEDACTRADDGFAARVERFARLHAVRAAKVREDTGATLPALALPPVGLPPAARFSGLLVRALSAHLPWNDGLVVVLAPTIVDDPATWAAAVDGLVRTHSSRRIRFVTLHVESSPLRGIVERLGGAACATNCALDHRALARELDLRLALMAGAPASAPGPARAGCAWPRAVQPPHRRNAPSPPEPDARMAAASALPAHVLRGAKAMRDGDVKAAVESQVAARDAALHAEQPRIAAIMELVLGAYLVSAGDRATARRVYAQAIARAGRIGTPDLAAQGWLALGAIELGDGDRTAATNAYVEAGGAAERGGALMLAIEAWRMAGRVRADDGDDAQATRMWQQALAVADRMEP</sequence>